<reference evidence="2 3" key="1">
    <citation type="journal article" date="2023" name="Genome Announc.">
        <title>Pan-Genome Analyses of the Genus Cohnella and Proposal of the Novel Species Cohnella silvisoli sp. nov., Isolated from Forest Soil.</title>
        <authorList>
            <person name="Wang C."/>
            <person name="Mao L."/>
            <person name="Bao G."/>
            <person name="Zhu H."/>
        </authorList>
    </citation>
    <scope>NUCLEOTIDE SEQUENCE [LARGE SCALE GENOMIC DNA]</scope>
    <source>
        <strain evidence="2 3">NL03-T5-1</strain>
    </source>
</reference>
<feature type="transmembrane region" description="Helical" evidence="1">
    <location>
        <begin position="81"/>
        <end position="103"/>
    </location>
</feature>
<feature type="transmembrane region" description="Helical" evidence="1">
    <location>
        <begin position="131"/>
        <end position="153"/>
    </location>
</feature>
<keyword evidence="1" id="KW-1133">Transmembrane helix</keyword>
<proteinExistence type="predicted"/>
<dbReference type="RefSeq" id="WP_232185195.1">
    <property type="nucleotide sequence ID" value="NZ_JAIOAP010000004.1"/>
</dbReference>
<name>A0ABV1KQ10_9BACL</name>
<evidence type="ECO:0000256" key="1">
    <source>
        <dbReference type="SAM" id="Phobius"/>
    </source>
</evidence>
<organism evidence="2 3">
    <name type="scientific">Cohnella silvisoli</name>
    <dbReference type="NCBI Taxonomy" id="2873699"/>
    <lineage>
        <taxon>Bacteria</taxon>
        <taxon>Bacillati</taxon>
        <taxon>Bacillota</taxon>
        <taxon>Bacilli</taxon>
        <taxon>Bacillales</taxon>
        <taxon>Paenibacillaceae</taxon>
        <taxon>Cohnella</taxon>
    </lineage>
</organism>
<evidence type="ECO:0000313" key="3">
    <source>
        <dbReference type="Proteomes" id="UP001493487"/>
    </source>
</evidence>
<evidence type="ECO:0000313" key="2">
    <source>
        <dbReference type="EMBL" id="MEQ4482139.1"/>
    </source>
</evidence>
<comment type="caution">
    <text evidence="2">The sequence shown here is derived from an EMBL/GenBank/DDBJ whole genome shotgun (WGS) entry which is preliminary data.</text>
</comment>
<protein>
    <recommendedName>
        <fullName evidence="4">DUF2269 family protein</fullName>
    </recommendedName>
</protein>
<keyword evidence="3" id="KW-1185">Reference proteome</keyword>
<dbReference type="EMBL" id="JASKHM010000003">
    <property type="protein sequence ID" value="MEQ4482139.1"/>
    <property type="molecule type" value="Genomic_DNA"/>
</dbReference>
<gene>
    <name evidence="2" type="ORF">QJS35_06990</name>
</gene>
<feature type="transmembrane region" description="Helical" evidence="1">
    <location>
        <begin position="47"/>
        <end position="74"/>
    </location>
</feature>
<sequence length="165" mass="18158">MKSRRVLLTLHLLFVAILFGVHVVLITVSLTAAVTSDESVLKACYTVMHLLAATSIRASTIGTVVTGILLSVFTSWGLFRFYWIIAKEILTLLCMVIGLVGIYDWTLKGVRVTDSFGMLARSSPDFTANQAFLFTGVVLQLLSMVAMYAISVWKPWGKVSRFGGF</sequence>
<dbReference type="Proteomes" id="UP001493487">
    <property type="component" value="Unassembled WGS sequence"/>
</dbReference>
<evidence type="ECO:0008006" key="4">
    <source>
        <dbReference type="Google" id="ProtNLM"/>
    </source>
</evidence>
<keyword evidence="1" id="KW-0472">Membrane</keyword>
<keyword evidence="1" id="KW-0812">Transmembrane</keyword>
<accession>A0ABV1KQ10</accession>